<keyword evidence="5 6" id="KW-0472">Membrane</keyword>
<feature type="domain" description="Cytochrome b561 bacterial/Ni-hydrogenase" evidence="7">
    <location>
        <begin position="14"/>
        <end position="263"/>
    </location>
</feature>
<organism evidence="8 9">
    <name type="scientific">Sphingomonas sanxanigenens</name>
    <dbReference type="NCBI Taxonomy" id="397260"/>
    <lineage>
        <taxon>Bacteria</taxon>
        <taxon>Pseudomonadati</taxon>
        <taxon>Pseudomonadota</taxon>
        <taxon>Alphaproteobacteria</taxon>
        <taxon>Sphingomonadales</taxon>
        <taxon>Sphingomonadaceae</taxon>
        <taxon>Sphingomonas</taxon>
    </lineage>
</organism>
<name>A0A2W5A6Y3_9SPHN</name>
<dbReference type="GO" id="GO:0020037">
    <property type="term" value="F:heme binding"/>
    <property type="evidence" value="ECO:0007669"/>
    <property type="project" value="TreeGrafter"/>
</dbReference>
<evidence type="ECO:0000256" key="3">
    <source>
        <dbReference type="ARBA" id="ARBA00022692"/>
    </source>
</evidence>
<dbReference type="GO" id="GO:0005886">
    <property type="term" value="C:plasma membrane"/>
    <property type="evidence" value="ECO:0007669"/>
    <property type="project" value="UniProtKB-SubCell"/>
</dbReference>
<dbReference type="GO" id="GO:0022904">
    <property type="term" value="P:respiratory electron transport chain"/>
    <property type="evidence" value="ECO:0007669"/>
    <property type="project" value="InterPro"/>
</dbReference>
<evidence type="ECO:0000256" key="1">
    <source>
        <dbReference type="ARBA" id="ARBA00004651"/>
    </source>
</evidence>
<comment type="caution">
    <text evidence="8">The sequence shown here is derived from an EMBL/GenBank/DDBJ whole genome shotgun (WGS) entry which is preliminary data.</text>
</comment>
<sequence length="270" mass="30552">MSDTQGVKPARIYRHRLPTRIWHWVNALTVFIMLMSGLMIFNAHPRLYWGQYGANFDHAWLQIGSMADRGFLRIGSLSVDTTGWLGLWTDSAGDVQRWAFPSWATIPSGYSLALGRRWHFAFALILVFGLIAFLTTSMINRHVQRDLLPRPRELAPSHLWHDVRQHLRLRFDAESGQTFNPLQKIAYAGVTLLLLPTLILSGLTMSPAMDAAWPWLLDLFGGRQSARSVHFICAMLIVAFIAVHLLLVLLAGPVREIGSMITGWRREKAG</sequence>
<dbReference type="InterPro" id="IPR016174">
    <property type="entry name" value="Di-haem_cyt_TM"/>
</dbReference>
<evidence type="ECO:0000256" key="5">
    <source>
        <dbReference type="ARBA" id="ARBA00023136"/>
    </source>
</evidence>
<evidence type="ECO:0000256" key="4">
    <source>
        <dbReference type="ARBA" id="ARBA00022989"/>
    </source>
</evidence>
<dbReference type="Pfam" id="PF01292">
    <property type="entry name" value="Ni_hydr_CYTB"/>
    <property type="match status" value="1"/>
</dbReference>
<dbReference type="PANTHER" id="PTHR30485">
    <property type="entry name" value="NI/FE-HYDROGENASE 1 B-TYPE CYTOCHROME SUBUNIT"/>
    <property type="match status" value="1"/>
</dbReference>
<proteinExistence type="predicted"/>
<keyword evidence="3 6" id="KW-0812">Transmembrane</keyword>
<evidence type="ECO:0000256" key="2">
    <source>
        <dbReference type="ARBA" id="ARBA00022475"/>
    </source>
</evidence>
<dbReference type="InterPro" id="IPR011577">
    <property type="entry name" value="Cyt_b561_bac/Ni-Hgenase"/>
</dbReference>
<reference evidence="8 9" key="1">
    <citation type="submission" date="2017-08" db="EMBL/GenBank/DDBJ databases">
        <title>Infants hospitalized years apart are colonized by the same room-sourced microbial strains.</title>
        <authorList>
            <person name="Brooks B."/>
            <person name="Olm M.R."/>
            <person name="Firek B.A."/>
            <person name="Baker R."/>
            <person name="Thomas B.C."/>
            <person name="Morowitz M.J."/>
            <person name="Banfield J.F."/>
        </authorList>
    </citation>
    <scope>NUCLEOTIDE SEQUENCE [LARGE SCALE GENOMIC DNA]</scope>
    <source>
        <strain evidence="8">S2_018_000_R2_101</strain>
    </source>
</reference>
<evidence type="ECO:0000313" key="8">
    <source>
        <dbReference type="EMBL" id="PZO90460.1"/>
    </source>
</evidence>
<dbReference type="EMBL" id="QFNN01000028">
    <property type="protein sequence ID" value="PZO90460.1"/>
    <property type="molecule type" value="Genomic_DNA"/>
</dbReference>
<dbReference type="SUPFAM" id="SSF81342">
    <property type="entry name" value="Transmembrane di-heme cytochromes"/>
    <property type="match status" value="1"/>
</dbReference>
<keyword evidence="2" id="KW-1003">Cell membrane</keyword>
<dbReference type="Proteomes" id="UP000249066">
    <property type="component" value="Unassembled WGS sequence"/>
</dbReference>
<feature type="transmembrane region" description="Helical" evidence="6">
    <location>
        <begin position="229"/>
        <end position="251"/>
    </location>
</feature>
<gene>
    <name evidence="8" type="ORF">DI623_06655</name>
</gene>
<dbReference type="Gene3D" id="1.20.950.20">
    <property type="entry name" value="Transmembrane di-heme cytochromes, Chain C"/>
    <property type="match status" value="1"/>
</dbReference>
<evidence type="ECO:0000313" key="9">
    <source>
        <dbReference type="Proteomes" id="UP000249066"/>
    </source>
</evidence>
<dbReference type="AlphaFoldDB" id="A0A2W5A6Y3"/>
<dbReference type="PANTHER" id="PTHR30485:SF1">
    <property type="entry name" value="CYTOCHROME YDHU-RELATED"/>
    <property type="match status" value="1"/>
</dbReference>
<comment type="subcellular location">
    <subcellularLocation>
        <location evidence="1">Cell membrane</location>
        <topology evidence="1">Multi-pass membrane protein</topology>
    </subcellularLocation>
</comment>
<evidence type="ECO:0000256" key="6">
    <source>
        <dbReference type="SAM" id="Phobius"/>
    </source>
</evidence>
<keyword evidence="4 6" id="KW-1133">Transmembrane helix</keyword>
<feature type="transmembrane region" description="Helical" evidence="6">
    <location>
        <begin position="185"/>
        <end position="209"/>
    </location>
</feature>
<protein>
    <recommendedName>
        <fullName evidence="7">Cytochrome b561 bacterial/Ni-hydrogenase domain-containing protein</fullName>
    </recommendedName>
</protein>
<feature type="transmembrane region" description="Helical" evidence="6">
    <location>
        <begin position="21"/>
        <end position="41"/>
    </location>
</feature>
<accession>A0A2W5A6Y3</accession>
<dbReference type="InterPro" id="IPR051542">
    <property type="entry name" value="Hydrogenase_cytochrome"/>
</dbReference>
<feature type="transmembrane region" description="Helical" evidence="6">
    <location>
        <begin position="118"/>
        <end position="140"/>
    </location>
</feature>
<dbReference type="GO" id="GO:0009055">
    <property type="term" value="F:electron transfer activity"/>
    <property type="evidence" value="ECO:0007669"/>
    <property type="project" value="InterPro"/>
</dbReference>
<evidence type="ECO:0000259" key="7">
    <source>
        <dbReference type="Pfam" id="PF01292"/>
    </source>
</evidence>